<dbReference type="PANTHER" id="PTHR11712:SF336">
    <property type="entry name" value="3-OXOACYL-[ACYL-CARRIER-PROTEIN] SYNTHASE, MITOCHONDRIAL"/>
    <property type="match status" value="1"/>
</dbReference>
<gene>
    <name evidence="15" type="ORF">A2161_11555</name>
</gene>
<dbReference type="Pfam" id="PF00109">
    <property type="entry name" value="ketoacyl-synt"/>
    <property type="match status" value="1"/>
</dbReference>
<dbReference type="EC" id="2.3.1.179" evidence="3 11"/>
<comment type="similarity">
    <text evidence="2 11 13">Belongs to the thiolase-like superfamily. Beta-ketoacyl-ACP synthases family.</text>
</comment>
<evidence type="ECO:0000256" key="5">
    <source>
        <dbReference type="ARBA" id="ARBA00022516"/>
    </source>
</evidence>
<keyword evidence="8" id="KW-0443">Lipid metabolism</keyword>
<evidence type="ECO:0000256" key="1">
    <source>
        <dbReference type="ARBA" id="ARBA00005194"/>
    </source>
</evidence>
<feature type="domain" description="Ketosynthase family 3 (KS3)" evidence="14">
    <location>
        <begin position="1"/>
        <end position="401"/>
    </location>
</feature>
<dbReference type="InterPro" id="IPR000794">
    <property type="entry name" value="Beta-ketoacyl_synthase"/>
</dbReference>
<dbReference type="InterPro" id="IPR020841">
    <property type="entry name" value="PKS_Beta-ketoAc_synthase_dom"/>
</dbReference>
<dbReference type="NCBIfam" id="TIGR03150">
    <property type="entry name" value="fabF"/>
    <property type="match status" value="1"/>
</dbReference>
<name>A0A1F7RXX8_9BACT</name>
<dbReference type="InterPro" id="IPR016039">
    <property type="entry name" value="Thiolase-like"/>
</dbReference>
<evidence type="ECO:0000256" key="6">
    <source>
        <dbReference type="ARBA" id="ARBA00022679"/>
    </source>
</evidence>
<dbReference type="SUPFAM" id="SSF53901">
    <property type="entry name" value="Thiolase-like"/>
    <property type="match status" value="2"/>
</dbReference>
<dbReference type="FunFam" id="3.40.47.10:FF:000009">
    <property type="entry name" value="3-oxoacyl-[acyl-carrier-protein] synthase 2"/>
    <property type="match status" value="1"/>
</dbReference>
<evidence type="ECO:0000256" key="13">
    <source>
        <dbReference type="RuleBase" id="RU003694"/>
    </source>
</evidence>
<comment type="function">
    <text evidence="11">Involved in the type II fatty acid elongation cycle. Catalyzes the elongation of a wide range of acyl-ACP by the addition of two carbons from malonyl-ACP to an acyl acceptor. Can efficiently catalyze the conversion of palmitoleoyl-ACP (cis-hexadec-9-enoyl-ACP) to cis-vaccenoyl-ACP (cis-octadec-11-enoyl-ACP), an essential step in the thermal regulation of fatty acid composition.</text>
</comment>
<dbReference type="EMBL" id="MGDD01000158">
    <property type="protein sequence ID" value="OGL45844.1"/>
    <property type="molecule type" value="Genomic_DNA"/>
</dbReference>
<keyword evidence="6 11" id="KW-0808">Transferase</keyword>
<evidence type="ECO:0000256" key="7">
    <source>
        <dbReference type="ARBA" id="ARBA00022832"/>
    </source>
</evidence>
<keyword evidence="5 11" id="KW-0444">Lipid biosynthesis</keyword>
<dbReference type="InterPro" id="IPR018201">
    <property type="entry name" value="Ketoacyl_synth_AS"/>
</dbReference>
<evidence type="ECO:0000256" key="11">
    <source>
        <dbReference type="PIRNR" id="PIRNR000447"/>
    </source>
</evidence>
<dbReference type="CDD" id="cd00834">
    <property type="entry name" value="KAS_I_II"/>
    <property type="match status" value="1"/>
</dbReference>
<sequence>MGAVTPLGIGVETFWQELLAGRSGITRITKFNPDDYPSQIAGEVKGFNPDDFIDRKEQKKMDLFIQYALAAAHLAMEDSKLAVTEDNADRIGVLIGSGIGGLPAIEAQHSVLLEKGPKRITPFFIPMLIINLAAGQISIKYGVRGPNSAIATACASGNHAIGDGFKLIQSGIADAMIVGGTEACVSPLAVGGFSAMRALSRRNDDPCRASRPFEKDRDGFVIGEGSGVLILEELEQAKNRGAHIYAEICGYGLNGDAYHLSSPSPEGLGAQKCMKLALHDAGIQPQDIDYINAHGTSTEANDLNETIAIKAVFGEYAYKVPISSTKSMTGHLLGAAGCIEAIATILTIVNSYIHPTINYDIPDPACDLDYVPNINRKKEVKIALSNSFGFGGTNASLIFAKYNGQENE</sequence>
<comment type="catalytic activity">
    <reaction evidence="11">
        <text>a fatty acyl-[ACP] + malonyl-[ACP] + H(+) = a 3-oxoacyl-[ACP] + holo-[ACP] + CO2</text>
        <dbReference type="Rhea" id="RHEA:22836"/>
        <dbReference type="Rhea" id="RHEA-COMP:9623"/>
        <dbReference type="Rhea" id="RHEA-COMP:9685"/>
        <dbReference type="Rhea" id="RHEA-COMP:9916"/>
        <dbReference type="Rhea" id="RHEA-COMP:14125"/>
        <dbReference type="ChEBI" id="CHEBI:15378"/>
        <dbReference type="ChEBI" id="CHEBI:16526"/>
        <dbReference type="ChEBI" id="CHEBI:64479"/>
        <dbReference type="ChEBI" id="CHEBI:78449"/>
        <dbReference type="ChEBI" id="CHEBI:78776"/>
        <dbReference type="ChEBI" id="CHEBI:138651"/>
    </reaction>
</comment>
<dbReference type="UniPathway" id="UPA00094"/>
<evidence type="ECO:0000256" key="3">
    <source>
        <dbReference type="ARBA" id="ARBA00012356"/>
    </source>
</evidence>
<feature type="active site" description="For beta-ketoacyl synthase activity" evidence="12">
    <location>
        <position position="154"/>
    </location>
</feature>
<dbReference type="NCBIfam" id="NF004970">
    <property type="entry name" value="PRK06333.1"/>
    <property type="match status" value="1"/>
</dbReference>
<dbReference type="GO" id="GO:0005829">
    <property type="term" value="C:cytosol"/>
    <property type="evidence" value="ECO:0007669"/>
    <property type="project" value="TreeGrafter"/>
</dbReference>
<evidence type="ECO:0000313" key="16">
    <source>
        <dbReference type="Proteomes" id="UP000179266"/>
    </source>
</evidence>
<dbReference type="PIRSF" id="PIRSF000447">
    <property type="entry name" value="KAS_II"/>
    <property type="match status" value="1"/>
</dbReference>
<dbReference type="AlphaFoldDB" id="A0A1F7RXX8"/>
<dbReference type="GO" id="GO:0006633">
    <property type="term" value="P:fatty acid biosynthetic process"/>
    <property type="evidence" value="ECO:0007669"/>
    <property type="project" value="UniProtKB-UniRule"/>
</dbReference>
<dbReference type="GO" id="GO:0004315">
    <property type="term" value="F:3-oxoacyl-[acyl-carrier-protein] synthase activity"/>
    <property type="evidence" value="ECO:0007669"/>
    <property type="project" value="UniProtKB-UniRule"/>
</dbReference>
<evidence type="ECO:0000256" key="8">
    <source>
        <dbReference type="ARBA" id="ARBA00023098"/>
    </source>
</evidence>
<dbReference type="Proteomes" id="UP000179266">
    <property type="component" value="Unassembled WGS sequence"/>
</dbReference>
<keyword evidence="9 11" id="KW-0275">Fatty acid biosynthesis</keyword>
<evidence type="ECO:0000256" key="10">
    <source>
        <dbReference type="ARBA" id="ARBA00023315"/>
    </source>
</evidence>
<dbReference type="PANTHER" id="PTHR11712">
    <property type="entry name" value="POLYKETIDE SYNTHASE-RELATED"/>
    <property type="match status" value="1"/>
</dbReference>
<dbReference type="InterPro" id="IPR014030">
    <property type="entry name" value="Ketoacyl_synth_N"/>
</dbReference>
<reference evidence="15 16" key="1">
    <citation type="journal article" date="2016" name="Nat. Commun.">
        <title>Thousands of microbial genomes shed light on interconnected biogeochemical processes in an aquifer system.</title>
        <authorList>
            <person name="Anantharaman K."/>
            <person name="Brown C.T."/>
            <person name="Hug L.A."/>
            <person name="Sharon I."/>
            <person name="Castelle C.J."/>
            <person name="Probst A.J."/>
            <person name="Thomas B.C."/>
            <person name="Singh A."/>
            <person name="Wilkins M.J."/>
            <person name="Karaoz U."/>
            <person name="Brodie E.L."/>
            <person name="Williams K.H."/>
            <person name="Hubbard S.S."/>
            <person name="Banfield J.F."/>
        </authorList>
    </citation>
    <scope>NUCLEOTIDE SEQUENCE [LARGE SCALE GENOMIC DNA]</scope>
</reference>
<evidence type="ECO:0000256" key="4">
    <source>
        <dbReference type="ARBA" id="ARBA00014657"/>
    </source>
</evidence>
<comment type="catalytic activity">
    <reaction evidence="11">
        <text>(9Z)-hexadecenoyl-[ACP] + malonyl-[ACP] + H(+) = 3-oxo-(11Z)-octadecenoyl-[ACP] + holo-[ACP] + CO2</text>
        <dbReference type="Rhea" id="RHEA:55040"/>
        <dbReference type="Rhea" id="RHEA-COMP:9623"/>
        <dbReference type="Rhea" id="RHEA-COMP:9685"/>
        <dbReference type="Rhea" id="RHEA-COMP:10800"/>
        <dbReference type="Rhea" id="RHEA-COMP:14074"/>
        <dbReference type="ChEBI" id="CHEBI:15378"/>
        <dbReference type="ChEBI" id="CHEBI:16526"/>
        <dbReference type="ChEBI" id="CHEBI:64479"/>
        <dbReference type="ChEBI" id="CHEBI:78449"/>
        <dbReference type="ChEBI" id="CHEBI:83989"/>
        <dbReference type="ChEBI" id="CHEBI:138538"/>
        <dbReference type="EC" id="2.3.1.179"/>
    </reaction>
</comment>
<dbReference type="InterPro" id="IPR014031">
    <property type="entry name" value="Ketoacyl_synth_C"/>
</dbReference>
<dbReference type="Gene3D" id="3.40.47.10">
    <property type="match status" value="1"/>
</dbReference>
<proteinExistence type="inferred from homology"/>
<evidence type="ECO:0000259" key="14">
    <source>
        <dbReference type="PROSITE" id="PS52004"/>
    </source>
</evidence>
<evidence type="ECO:0000256" key="2">
    <source>
        <dbReference type="ARBA" id="ARBA00008467"/>
    </source>
</evidence>
<evidence type="ECO:0000256" key="9">
    <source>
        <dbReference type="ARBA" id="ARBA00023160"/>
    </source>
</evidence>
<dbReference type="NCBIfam" id="NF005589">
    <property type="entry name" value="PRK07314.1"/>
    <property type="match status" value="1"/>
</dbReference>
<comment type="pathway">
    <text evidence="1 11">Lipid metabolism; fatty acid biosynthesis.</text>
</comment>
<dbReference type="PROSITE" id="PS52004">
    <property type="entry name" value="KS3_2"/>
    <property type="match status" value="1"/>
</dbReference>
<accession>A0A1F7RXX8</accession>
<evidence type="ECO:0000256" key="12">
    <source>
        <dbReference type="PIRSR" id="PIRSR000447-1"/>
    </source>
</evidence>
<keyword evidence="7" id="KW-0276">Fatty acid metabolism</keyword>
<evidence type="ECO:0000313" key="15">
    <source>
        <dbReference type="EMBL" id="OGL45844.1"/>
    </source>
</evidence>
<protein>
    <recommendedName>
        <fullName evidence="4 11">3-oxoacyl-[acyl-carrier-protein] synthase 2</fullName>
        <ecNumber evidence="3 11">2.3.1.179</ecNumber>
    </recommendedName>
</protein>
<dbReference type="PROSITE" id="PS00606">
    <property type="entry name" value="KS3_1"/>
    <property type="match status" value="1"/>
</dbReference>
<dbReference type="Pfam" id="PF02801">
    <property type="entry name" value="Ketoacyl-synt_C"/>
    <property type="match status" value="1"/>
</dbReference>
<comment type="caution">
    <text evidence="15">The sequence shown here is derived from an EMBL/GenBank/DDBJ whole genome shotgun (WGS) entry which is preliminary data.</text>
</comment>
<keyword evidence="10 11" id="KW-0012">Acyltransferase</keyword>
<dbReference type="SMART" id="SM00825">
    <property type="entry name" value="PKS_KS"/>
    <property type="match status" value="1"/>
</dbReference>
<dbReference type="InterPro" id="IPR017568">
    <property type="entry name" value="3-oxoacyl-ACP_synth-2"/>
</dbReference>
<organism evidence="15 16">
    <name type="scientific">Candidatus Schekmanbacteria bacterium RBG_13_48_7</name>
    <dbReference type="NCBI Taxonomy" id="1817878"/>
    <lineage>
        <taxon>Bacteria</taxon>
        <taxon>Candidatus Schekmaniibacteriota</taxon>
    </lineage>
</organism>